<evidence type="ECO:0000313" key="1">
    <source>
        <dbReference type="EMBL" id="KXA92871.1"/>
    </source>
</evidence>
<dbReference type="EMBL" id="LHXP01000040">
    <property type="protein sequence ID" value="KXA92871.1"/>
    <property type="molecule type" value="Genomic_DNA"/>
</dbReference>
<dbReference type="AlphaFoldDB" id="A0A133UF67"/>
<gene>
    <name evidence="1" type="ORF">AKJ66_03330</name>
</gene>
<keyword evidence="2" id="KW-1185">Reference proteome</keyword>
<evidence type="ECO:0000313" key="2">
    <source>
        <dbReference type="Proteomes" id="UP000070657"/>
    </source>
</evidence>
<protein>
    <submittedName>
        <fullName evidence="1">Uncharacterized protein</fullName>
    </submittedName>
</protein>
<sequence>MTYYYLDRNGLVYRETIIIDEKLFQEAPRDPYTLKNVEIEGDILKIELDYFGGCKEHEFKLIGTKNFMEN</sequence>
<name>A0A133UF67_9EURY</name>
<organism evidence="1 2">
    <name type="scientific">candidate division MSBL1 archaeon SCGC-AAA259E22</name>
    <dbReference type="NCBI Taxonomy" id="1698265"/>
    <lineage>
        <taxon>Archaea</taxon>
        <taxon>Methanobacteriati</taxon>
        <taxon>Methanobacteriota</taxon>
        <taxon>candidate division MSBL1</taxon>
    </lineage>
</organism>
<proteinExistence type="predicted"/>
<accession>A0A133UF67</accession>
<reference evidence="1 2" key="1">
    <citation type="journal article" date="2016" name="Sci. Rep.">
        <title>Metabolic traits of an uncultured archaeal lineage -MSBL1- from brine pools of the Red Sea.</title>
        <authorList>
            <person name="Mwirichia R."/>
            <person name="Alam I."/>
            <person name="Rashid M."/>
            <person name="Vinu M."/>
            <person name="Ba-Alawi W."/>
            <person name="Anthony Kamau A."/>
            <person name="Kamanda Ngugi D."/>
            <person name="Goker M."/>
            <person name="Klenk H.P."/>
            <person name="Bajic V."/>
            <person name="Stingl U."/>
        </authorList>
    </citation>
    <scope>NUCLEOTIDE SEQUENCE [LARGE SCALE GENOMIC DNA]</scope>
    <source>
        <strain evidence="1">SCGC-AAA259E22</strain>
    </source>
</reference>
<dbReference type="Proteomes" id="UP000070657">
    <property type="component" value="Unassembled WGS sequence"/>
</dbReference>
<comment type="caution">
    <text evidence="1">The sequence shown here is derived from an EMBL/GenBank/DDBJ whole genome shotgun (WGS) entry which is preliminary data.</text>
</comment>